<evidence type="ECO:0000256" key="1">
    <source>
        <dbReference type="ARBA" id="ARBA00004496"/>
    </source>
</evidence>
<evidence type="ECO:0000256" key="4">
    <source>
        <dbReference type="ARBA" id="ARBA00073398"/>
    </source>
</evidence>
<dbReference type="InterPro" id="IPR001660">
    <property type="entry name" value="SAM"/>
</dbReference>
<accession>A0A6J2T7B6</accession>
<comment type="subunit">
    <text evidence="3">Interacts promiscuously (via SAM domain) with EPHA5, EPHA6, EPHA7, EPHA8, EPHB1, EPHB2, EPHB3 and EPHB4 (via SAM domain) (in vitro).</text>
</comment>
<evidence type="ECO:0000313" key="6">
    <source>
        <dbReference type="Proteomes" id="UP000504634"/>
    </source>
</evidence>
<dbReference type="GO" id="GO:0005737">
    <property type="term" value="C:cytoplasm"/>
    <property type="evidence" value="ECO:0007669"/>
    <property type="project" value="UniProtKB-SubCell"/>
</dbReference>
<dbReference type="PANTHER" id="PTHR12301:SF8">
    <property type="entry name" value="STERILE ALPHA MOTIF DOMAIN-CONTAINING PROTEIN 5"/>
    <property type="match status" value="1"/>
</dbReference>
<feature type="domain" description="SAM" evidence="5">
    <location>
        <begin position="7"/>
        <end position="66"/>
    </location>
</feature>
<keyword evidence="6" id="KW-1185">Reference proteome</keyword>
<proteinExistence type="predicted"/>
<dbReference type="Pfam" id="PF26285">
    <property type="entry name" value="SASH1_Homeodomain"/>
    <property type="match status" value="1"/>
</dbReference>
<sequence>MPHHNIVCEWLRTIGLPQYAESFLENGYDELEICKQIGEIDLDAIGVDSAAHRGKLLKSVRTLREKGAAIVYVLINDPKALSNSNEILASDCDTPVTMKELEAVMKRHLEADGIRLTAHPYSTPEGKRGYLEGLAAHYSKQINMPYEDVLDAIEQVRQSKWKERHVRISTGHTLTRRSAGTSSAGGLMSSSVMPTSHSQPLYVPGKYLPSSCLSNREENEIYSYTQNDLANRMARNAIDSKSAMNLNGMQHSYPGARTNFFYDFSATEGRNKNKQRRTVFARFLNGLRQSGDELNATEGMQLKTNERLKTCGTMKRPEPHQDFEKTIQRLKTQKAAQKKPASAPLDISMHERSKEVAHTHVNEMPLNNYTKHP</sequence>
<dbReference type="PROSITE" id="PS50105">
    <property type="entry name" value="SAM_DOMAIN"/>
    <property type="match status" value="1"/>
</dbReference>
<name>A0A6J2T7B6_DROLE</name>
<reference evidence="7" key="1">
    <citation type="submission" date="2025-08" db="UniProtKB">
        <authorList>
            <consortium name="RefSeq"/>
        </authorList>
    </citation>
    <scope>IDENTIFICATION</scope>
    <source>
        <strain evidence="7">11010-0011.00</strain>
        <tissue evidence="7">Whole body</tissue>
    </source>
</reference>
<evidence type="ECO:0000256" key="3">
    <source>
        <dbReference type="ARBA" id="ARBA00065890"/>
    </source>
</evidence>
<evidence type="ECO:0000259" key="5">
    <source>
        <dbReference type="PROSITE" id="PS50105"/>
    </source>
</evidence>
<dbReference type="CDD" id="cd09527">
    <property type="entry name" value="SAM_Samd5"/>
    <property type="match status" value="1"/>
</dbReference>
<dbReference type="AlphaFoldDB" id="A0A6J2T7B6"/>
<dbReference type="PANTHER" id="PTHR12301">
    <property type="entry name" value="SAM-DOMAIN, SH3 AND NUCLEAR LOCALIZATION SIGNALS PROTEIN RELATED"/>
    <property type="match status" value="1"/>
</dbReference>
<dbReference type="Proteomes" id="UP000504634">
    <property type="component" value="Unplaced"/>
</dbReference>
<dbReference type="InterPro" id="IPR058666">
    <property type="entry name" value="SASH1/NUB1_homeodomain"/>
</dbReference>
<keyword evidence="2" id="KW-0963">Cytoplasm</keyword>
<organism evidence="6 7">
    <name type="scientific">Drosophila lebanonensis</name>
    <name type="common">Fruit fly</name>
    <name type="synonym">Scaptodrosophila lebanonensis</name>
    <dbReference type="NCBI Taxonomy" id="7225"/>
    <lineage>
        <taxon>Eukaryota</taxon>
        <taxon>Metazoa</taxon>
        <taxon>Ecdysozoa</taxon>
        <taxon>Arthropoda</taxon>
        <taxon>Hexapoda</taxon>
        <taxon>Insecta</taxon>
        <taxon>Pterygota</taxon>
        <taxon>Neoptera</taxon>
        <taxon>Endopterygota</taxon>
        <taxon>Diptera</taxon>
        <taxon>Brachycera</taxon>
        <taxon>Muscomorpha</taxon>
        <taxon>Ephydroidea</taxon>
        <taxon>Drosophilidae</taxon>
        <taxon>Scaptodrosophila</taxon>
    </lineage>
</organism>
<dbReference type="GeneID" id="115621624"/>
<dbReference type="SMART" id="SM00454">
    <property type="entry name" value="SAM"/>
    <property type="match status" value="1"/>
</dbReference>
<dbReference type="InterPro" id="IPR051725">
    <property type="entry name" value="SAM-SH3_domain_protein"/>
</dbReference>
<dbReference type="SUPFAM" id="SSF47769">
    <property type="entry name" value="SAM/Pointed domain"/>
    <property type="match status" value="1"/>
</dbReference>
<evidence type="ECO:0000256" key="2">
    <source>
        <dbReference type="ARBA" id="ARBA00022490"/>
    </source>
</evidence>
<dbReference type="Pfam" id="PF00536">
    <property type="entry name" value="SAM_1"/>
    <property type="match status" value="1"/>
</dbReference>
<gene>
    <name evidence="7" type="primary">LOC115621624</name>
</gene>
<protein>
    <recommendedName>
        <fullName evidence="4">Sterile alpha motif domain-containing protein 5</fullName>
    </recommendedName>
</protein>
<comment type="subcellular location">
    <subcellularLocation>
        <location evidence="1">Cytoplasm</location>
    </subcellularLocation>
</comment>
<dbReference type="OrthoDB" id="10047268at2759"/>
<dbReference type="RefSeq" id="XP_030371180.1">
    <property type="nucleotide sequence ID" value="XM_030515320.1"/>
</dbReference>
<dbReference type="Gene3D" id="1.10.150.50">
    <property type="entry name" value="Transcription Factor, Ets-1"/>
    <property type="match status" value="1"/>
</dbReference>
<dbReference type="InterPro" id="IPR013761">
    <property type="entry name" value="SAM/pointed_sf"/>
</dbReference>
<dbReference type="FunFam" id="1.10.150.50:FF:000055">
    <property type="entry name" value="Sterile alpha motif domain containing 5"/>
    <property type="match status" value="1"/>
</dbReference>
<evidence type="ECO:0000313" key="7">
    <source>
        <dbReference type="RefSeq" id="XP_030371180.1"/>
    </source>
</evidence>